<dbReference type="EMBL" id="JAUQSY010000023">
    <property type="protein sequence ID" value="MDO7877619.1"/>
    <property type="molecule type" value="Genomic_DNA"/>
</dbReference>
<sequence>MPPAAAPIPPEPSLPADLLPALLDLLPTGVVYCTPGPGDAAAPAALVLSYLNSAARQLLGPAAAPGTPLAACWPGPAGA</sequence>
<feature type="non-terminal residue" evidence="1">
    <location>
        <position position="79"/>
    </location>
</feature>
<organism evidence="1 2">
    <name type="scientific">Hymenobacter aranciens</name>
    <dbReference type="NCBI Taxonomy" id="3063996"/>
    <lineage>
        <taxon>Bacteria</taxon>
        <taxon>Pseudomonadati</taxon>
        <taxon>Bacteroidota</taxon>
        <taxon>Cytophagia</taxon>
        <taxon>Cytophagales</taxon>
        <taxon>Hymenobacteraceae</taxon>
        <taxon>Hymenobacter</taxon>
    </lineage>
</organism>
<accession>A0ABT9BH79</accession>
<reference evidence="1" key="1">
    <citation type="submission" date="2023-07" db="EMBL/GenBank/DDBJ databases">
        <authorList>
            <person name="Kim M.K."/>
        </authorList>
    </citation>
    <scope>NUCLEOTIDE SEQUENCE</scope>
    <source>
        <strain evidence="1">ASUV-10-1</strain>
    </source>
</reference>
<name>A0ABT9BH79_9BACT</name>
<proteinExistence type="predicted"/>
<comment type="caution">
    <text evidence="1">The sequence shown here is derived from an EMBL/GenBank/DDBJ whole genome shotgun (WGS) entry which is preliminary data.</text>
</comment>
<gene>
    <name evidence="1" type="ORF">Q5H93_22965</name>
</gene>
<evidence type="ECO:0000313" key="2">
    <source>
        <dbReference type="Proteomes" id="UP001176429"/>
    </source>
</evidence>
<dbReference type="Proteomes" id="UP001176429">
    <property type="component" value="Unassembled WGS sequence"/>
</dbReference>
<evidence type="ECO:0000313" key="1">
    <source>
        <dbReference type="EMBL" id="MDO7877619.1"/>
    </source>
</evidence>
<keyword evidence="2" id="KW-1185">Reference proteome</keyword>
<dbReference type="RefSeq" id="WP_305009070.1">
    <property type="nucleotide sequence ID" value="NZ_JAUQSY010000023.1"/>
</dbReference>
<protein>
    <submittedName>
        <fullName evidence="1">Uncharacterized protein</fullName>
    </submittedName>
</protein>